<dbReference type="Gene3D" id="1.50.10.100">
    <property type="entry name" value="Chondroitin AC/alginate lyase"/>
    <property type="match status" value="1"/>
</dbReference>
<dbReference type="Gene3D" id="2.60.120.260">
    <property type="entry name" value="Galactose-binding domain-like"/>
    <property type="match status" value="1"/>
</dbReference>
<dbReference type="RefSeq" id="WP_172272663.1">
    <property type="nucleotide sequence ID" value="NZ_CASGMU010000001.1"/>
</dbReference>
<sequence length="1439" mass="157520">MKMLKTNSRVLLCLLACMFTTIHAGNVKIHFDFSNVSGSSVIDSESGVTAKLIGSAKVVEMGEYRILELGNTTGYLNMTAETGKIFSALNDHTVSVYYRVDEGASLSGNGHFLWTFSTSANCGATSGAYSAYRLNEQRIASSPSGFQNEKGYSVGTASPKGRWMHVCYTQQGTTGRLYINGRMASTITDMPQNSTLYGAVKPASCWIGRAPFSDDSYLKHTLVADFRVYDSALPANEVDELAEKTADLEYAYNHGKPGDAAALQTAISDAQTSISSGTDAYLPGAVANVEDLIIVAQAMVSDGTYSQTVIDKMTSQLNAAVKTMKDTAGRLFDTSDIIAAGIYDTNRGFRHPGGMHTQADFDRIRQQIADKNPTVVRAYNLLKNAEYAQPGIATYPVETIIRGGNSGQNYINAARGATMAYQNALRWKIEDNRSCAAAAVRILMQWARTCKLVSGDSNWALAAGLYGYEFAQAAELVRDYDGWSAEDFAEFKKWMLTVWYPGNINFLRGRNGTWENYVGNQGGIRPGHYWSNWPLCNALAVISIGILCDDVFIYNQGMSFIKYDQVGTFVNPRTANPILNDGCTEFIGNLVVTTKESALETGAYGLLGQMQESGRDGGHAAMALGLAVDICHVAWNQGDDLFSYMDNRMAAGIEFVAACTQNVTGLPWTNYKYVDCRTAWHNGWEMTGPAEPAEARAYWGTVIGHYEGVKGIRMPYAEKAYATLTANGPDGGGIGATSGAYDHLGYSVLMNTRDVQLCPEDKRPTLLKPRITFNRTATSSNPTKPYSPLPEDYGTTIDHSELGGLKNNYTTDNQTGVPRGSIITLQPVLPDDEEDTGRWLWNTGETTRDITVTVDRSFLYRVTYTNKNGVTSEQLFSIAVQGDCEETPDMNPYIVYNGKTITGPSDNLTVSVLYGDEVTLGINGARGYDTFLWDDGNTGSTITKTVVRDRDIQAMYLNQGGRKFLATFHLTTVPAQQYIAVGNAENMGNSVEVLAGSNVTLRLRIPATASADDVEWHDGSHGTTYRIEDVSKEMVLTATYHGATYIYHIYVKGGNNTYYSLLTTGRGYTLVGSEEELSQLSADHYFVMAADEADLLIGLKDAPKNGNKALFFHTPVNPLTDLSKVFTIETYGDAFCLRNIDYDGLLLQTEYDRPDQLRTHDQPIACEWTRLLFNYADGAWTIENGKYTGNWLGLWTPSNGLQDGEEIACNKKGDEIVRLQIFAIAKTRFHKDYLSGEDYPTSKDATPLIVNPAFTGGNGFGWTMTGTWGNQRYNGAVEVWHSTNFDFSQTIDGLPDGLYTITCQMVNGEGANTGYLYAEGNSAAGPSKAVVSQRCTGSNFDAQRDKMAADTGYGLLTVKTEVSGGMLTIGIKEPSNGNTWLVWDNFTLTYNGNASGISDAVRQENHKQDNSIYDLSGRKLTGIPAKGIYIRNGNKYIVR</sequence>
<evidence type="ECO:0000313" key="3">
    <source>
        <dbReference type="Proteomes" id="UP000714420"/>
    </source>
</evidence>
<dbReference type="Proteomes" id="UP000714420">
    <property type="component" value="Unassembled WGS sequence"/>
</dbReference>
<organism evidence="2 3">
    <name type="scientific">Xylanibacter muris</name>
    <dbReference type="NCBI Taxonomy" id="2736290"/>
    <lineage>
        <taxon>Bacteria</taxon>
        <taxon>Pseudomonadati</taxon>
        <taxon>Bacteroidota</taxon>
        <taxon>Bacteroidia</taxon>
        <taxon>Bacteroidales</taxon>
        <taxon>Prevotellaceae</taxon>
        <taxon>Xylanibacter</taxon>
    </lineage>
</organism>
<gene>
    <name evidence="2" type="ORF">HPS56_01315</name>
</gene>
<dbReference type="InterPro" id="IPR013320">
    <property type="entry name" value="ConA-like_dom_sf"/>
</dbReference>
<dbReference type="Pfam" id="PF13385">
    <property type="entry name" value="Laminin_G_3"/>
    <property type="match status" value="1"/>
</dbReference>
<dbReference type="Gene3D" id="2.60.120.200">
    <property type="match status" value="1"/>
</dbReference>
<keyword evidence="3" id="KW-1185">Reference proteome</keyword>
<keyword evidence="1" id="KW-0732">Signal</keyword>
<comment type="caution">
    <text evidence="2">The sequence shown here is derived from an EMBL/GenBank/DDBJ whole genome shotgun (WGS) entry which is preliminary data.</text>
</comment>
<dbReference type="SUPFAM" id="SSF48230">
    <property type="entry name" value="Chondroitin AC/alginate lyase"/>
    <property type="match status" value="1"/>
</dbReference>
<feature type="signal peptide" evidence="1">
    <location>
        <begin position="1"/>
        <end position="24"/>
    </location>
</feature>
<dbReference type="InterPro" id="IPR008929">
    <property type="entry name" value="Chondroitin_lyas"/>
</dbReference>
<evidence type="ECO:0008006" key="4">
    <source>
        <dbReference type="Google" id="ProtNLM"/>
    </source>
</evidence>
<dbReference type="Gene3D" id="1.20.1270.90">
    <property type="entry name" value="AF1782-like"/>
    <property type="match status" value="1"/>
</dbReference>
<evidence type="ECO:0000313" key="2">
    <source>
        <dbReference type="EMBL" id="NPD91012.1"/>
    </source>
</evidence>
<dbReference type="SUPFAM" id="SSF49899">
    <property type="entry name" value="Concanavalin A-like lectins/glucanases"/>
    <property type="match status" value="1"/>
</dbReference>
<protein>
    <recommendedName>
        <fullName evidence="4">Alginate lyase domain-containing protein</fullName>
    </recommendedName>
</protein>
<feature type="chain" id="PRO_5046876115" description="Alginate lyase domain-containing protein" evidence="1">
    <location>
        <begin position="25"/>
        <end position="1439"/>
    </location>
</feature>
<evidence type="ECO:0000256" key="1">
    <source>
        <dbReference type="SAM" id="SignalP"/>
    </source>
</evidence>
<name>A0ABX2ALT7_9BACT</name>
<proteinExistence type="predicted"/>
<dbReference type="EMBL" id="JABKKF010000001">
    <property type="protein sequence ID" value="NPD91012.1"/>
    <property type="molecule type" value="Genomic_DNA"/>
</dbReference>
<accession>A0ABX2ALT7</accession>
<reference evidence="2 3" key="1">
    <citation type="submission" date="2020-05" db="EMBL/GenBank/DDBJ databases">
        <title>Distinct polysaccharide utilization as determinants for interspecies competition between intestinal Prevotella spp.</title>
        <authorList>
            <person name="Galvez E.J.C."/>
            <person name="Iljazovic A."/>
            <person name="Strowig T."/>
        </authorList>
    </citation>
    <scope>NUCLEOTIDE SEQUENCE [LARGE SCALE GENOMIC DNA]</scope>
    <source>
        <strain evidence="2 3">PMUR</strain>
    </source>
</reference>